<reference evidence="2" key="1">
    <citation type="submission" date="2023-07" db="EMBL/GenBank/DDBJ databases">
        <title>The genome sequence of Rhodocytophaga aerolata KACC 12507.</title>
        <authorList>
            <person name="Zhang X."/>
        </authorList>
    </citation>
    <scope>NUCLEOTIDE SEQUENCE</scope>
    <source>
        <strain evidence="2">KACC 12507</strain>
    </source>
</reference>
<organism evidence="2 3">
    <name type="scientific">Rhodocytophaga aerolata</name>
    <dbReference type="NCBI Taxonomy" id="455078"/>
    <lineage>
        <taxon>Bacteria</taxon>
        <taxon>Pseudomonadati</taxon>
        <taxon>Bacteroidota</taxon>
        <taxon>Cytophagia</taxon>
        <taxon>Cytophagales</taxon>
        <taxon>Rhodocytophagaceae</taxon>
        <taxon>Rhodocytophaga</taxon>
    </lineage>
</organism>
<feature type="chain" id="PRO_5046744663" evidence="1">
    <location>
        <begin position="22"/>
        <end position="116"/>
    </location>
</feature>
<accession>A0ABT8RCC8</accession>
<evidence type="ECO:0000313" key="3">
    <source>
        <dbReference type="Proteomes" id="UP001168528"/>
    </source>
</evidence>
<protein>
    <submittedName>
        <fullName evidence="2">Uncharacterized protein</fullName>
    </submittedName>
</protein>
<comment type="caution">
    <text evidence="2">The sequence shown here is derived from an EMBL/GenBank/DDBJ whole genome shotgun (WGS) entry which is preliminary data.</text>
</comment>
<dbReference type="EMBL" id="JAUKPO010000018">
    <property type="protein sequence ID" value="MDO1449351.1"/>
    <property type="molecule type" value="Genomic_DNA"/>
</dbReference>
<evidence type="ECO:0000256" key="1">
    <source>
        <dbReference type="SAM" id="SignalP"/>
    </source>
</evidence>
<dbReference type="RefSeq" id="WP_302040152.1">
    <property type="nucleotide sequence ID" value="NZ_JAUKPO010000018.1"/>
</dbReference>
<name>A0ABT8RCC8_9BACT</name>
<keyword evidence="1" id="KW-0732">Signal</keyword>
<evidence type="ECO:0000313" key="2">
    <source>
        <dbReference type="EMBL" id="MDO1449351.1"/>
    </source>
</evidence>
<dbReference type="Proteomes" id="UP001168528">
    <property type="component" value="Unassembled WGS sequence"/>
</dbReference>
<sequence length="116" mass="13501">MKLQAFIVVLFLVFTAHTMQAQSPVVFKYKYDPSYSVHNYKHPNKAAIAKKHQLDQLITIEYIRPMPAIDKVQRNYKIQGAPIQRQPSGAVIPVTPYKEKFNNMNSPANYKHPFRR</sequence>
<feature type="signal peptide" evidence="1">
    <location>
        <begin position="1"/>
        <end position="21"/>
    </location>
</feature>
<keyword evidence="3" id="KW-1185">Reference proteome</keyword>
<proteinExistence type="predicted"/>
<gene>
    <name evidence="2" type="ORF">Q0590_23955</name>
</gene>